<dbReference type="Proteomes" id="UP000803844">
    <property type="component" value="Unassembled WGS sequence"/>
</dbReference>
<proteinExistence type="predicted"/>
<organism evidence="3 4">
    <name type="scientific">Cryphonectria parasitica (strain ATCC 38755 / EP155)</name>
    <dbReference type="NCBI Taxonomy" id="660469"/>
    <lineage>
        <taxon>Eukaryota</taxon>
        <taxon>Fungi</taxon>
        <taxon>Dikarya</taxon>
        <taxon>Ascomycota</taxon>
        <taxon>Pezizomycotina</taxon>
        <taxon>Sordariomycetes</taxon>
        <taxon>Sordariomycetidae</taxon>
        <taxon>Diaporthales</taxon>
        <taxon>Cryphonectriaceae</taxon>
        <taxon>Cryphonectria-Endothia species complex</taxon>
        <taxon>Cryphonectria</taxon>
    </lineage>
</organism>
<dbReference type="InterPro" id="IPR018712">
    <property type="entry name" value="Tle1-like_cat"/>
</dbReference>
<feature type="compositionally biased region" description="Polar residues" evidence="1">
    <location>
        <begin position="124"/>
        <end position="133"/>
    </location>
</feature>
<gene>
    <name evidence="3" type="ORF">M406DRAFT_356007</name>
</gene>
<accession>A0A9P4Y3V8</accession>
<dbReference type="Pfam" id="PF09994">
    <property type="entry name" value="T6SS_Tle1-like_cat"/>
    <property type="match status" value="1"/>
</dbReference>
<dbReference type="OrthoDB" id="3057168at2759"/>
<evidence type="ECO:0000313" key="4">
    <source>
        <dbReference type="Proteomes" id="UP000803844"/>
    </source>
</evidence>
<sequence>MDEPRSSFRPALWERLEGNTTTYLKQVWFPGTHANIGGGWYDQQIASITLAWICDQLTPLGVEFNPHSLTRLFYSSLRYSAAHPYPSIPSPSIFIPSFIWSIILRYRIPIPWAFTPKPCPPPKSTQRIDQANCTDDDHHPHGSPEQLWKFHGRPWGLGQTRFPTSWFQLAGGTVVRRPGCYMRVDPDNNKDTTEPLLNTNERVHSCVRLRLRLGGMSPDDRQTWPCASLLEDDSHGEKPVWRLERGKTISQRELDQDTAFWDSELADDKKDYDSREIYNMQDGDGDWNWVFEDDAVIKNSTGETVRPLTKVLPEEPLVGYWERCLLALTRGELDDWRLGEEGVPGTVNGGKFV</sequence>
<keyword evidence="4" id="KW-1185">Reference proteome</keyword>
<evidence type="ECO:0000313" key="3">
    <source>
        <dbReference type="EMBL" id="KAF3765660.1"/>
    </source>
</evidence>
<dbReference type="PANTHER" id="PTHR33840">
    <property type="match status" value="1"/>
</dbReference>
<comment type="caution">
    <text evidence="3">The sequence shown here is derived from an EMBL/GenBank/DDBJ whole genome shotgun (WGS) entry which is preliminary data.</text>
</comment>
<evidence type="ECO:0000256" key="1">
    <source>
        <dbReference type="SAM" id="MobiDB-lite"/>
    </source>
</evidence>
<dbReference type="PANTHER" id="PTHR33840:SF1">
    <property type="entry name" value="TLE1 PHOSPHOLIPASE DOMAIN-CONTAINING PROTEIN"/>
    <property type="match status" value="1"/>
</dbReference>
<feature type="domain" description="T6SS Phospholipase effector Tle1-like catalytic" evidence="2">
    <location>
        <begin position="1"/>
        <end position="56"/>
    </location>
</feature>
<name>A0A9P4Y3V8_CRYP1</name>
<evidence type="ECO:0000259" key="2">
    <source>
        <dbReference type="Pfam" id="PF09994"/>
    </source>
</evidence>
<dbReference type="AlphaFoldDB" id="A0A9P4Y3V8"/>
<feature type="region of interest" description="Disordered" evidence="1">
    <location>
        <begin position="121"/>
        <end position="145"/>
    </location>
</feature>
<reference evidence="3" key="1">
    <citation type="journal article" date="2020" name="Phytopathology">
        <title>Genome sequence of the chestnut blight fungus Cryphonectria parasitica EP155: A fundamental resource for an archetypical invasive plant pathogen.</title>
        <authorList>
            <person name="Crouch J.A."/>
            <person name="Dawe A."/>
            <person name="Aerts A."/>
            <person name="Barry K."/>
            <person name="Churchill A.C.L."/>
            <person name="Grimwood J."/>
            <person name="Hillman B."/>
            <person name="Milgroom M.G."/>
            <person name="Pangilinan J."/>
            <person name="Smith M."/>
            <person name="Salamov A."/>
            <person name="Schmutz J."/>
            <person name="Yadav J."/>
            <person name="Grigoriev I.V."/>
            <person name="Nuss D."/>
        </authorList>
    </citation>
    <scope>NUCLEOTIDE SEQUENCE</scope>
    <source>
        <strain evidence="3">EP155</strain>
    </source>
</reference>
<dbReference type="GeneID" id="63840451"/>
<protein>
    <recommendedName>
        <fullName evidence="2">T6SS Phospholipase effector Tle1-like catalytic domain-containing protein</fullName>
    </recommendedName>
</protein>
<dbReference type="RefSeq" id="XP_040776621.1">
    <property type="nucleotide sequence ID" value="XM_040923322.1"/>
</dbReference>
<dbReference type="EMBL" id="MU032347">
    <property type="protein sequence ID" value="KAF3765660.1"/>
    <property type="molecule type" value="Genomic_DNA"/>
</dbReference>